<keyword evidence="1" id="KW-0175">Coiled coil</keyword>
<dbReference type="EMBL" id="KU595433">
    <property type="protein sequence ID" value="AMM44725.1"/>
    <property type="molecule type" value="Genomic_DNA"/>
</dbReference>
<evidence type="ECO:0000256" key="1">
    <source>
        <dbReference type="SAM" id="Coils"/>
    </source>
</evidence>
<dbReference type="OrthoDB" id="11982at10239"/>
<dbReference type="KEGG" id="vg:40066177"/>
<dbReference type="Proteomes" id="UP000224679">
    <property type="component" value="Segment"/>
</dbReference>
<keyword evidence="3" id="KW-1185">Reference proteome</keyword>
<feature type="coiled-coil region" evidence="1">
    <location>
        <begin position="52"/>
        <end position="79"/>
    </location>
</feature>
<evidence type="ECO:0000313" key="3">
    <source>
        <dbReference type="Proteomes" id="UP000224679"/>
    </source>
</evidence>
<protein>
    <recommendedName>
        <fullName evidence="4">Internal virion protein</fullName>
    </recommendedName>
</protein>
<evidence type="ECO:0008006" key="4">
    <source>
        <dbReference type="Google" id="ProtNLM"/>
    </source>
</evidence>
<accession>A0A127AVP4</accession>
<organism evidence="2 3">
    <name type="scientific">Xanthomonas phage f30-Xaj</name>
    <dbReference type="NCBI Taxonomy" id="1784981"/>
    <lineage>
        <taxon>Viruses</taxon>
        <taxon>Duplodnaviria</taxon>
        <taxon>Heunggongvirae</taxon>
        <taxon>Uroviricota</taxon>
        <taxon>Caudoviricetes</taxon>
        <taxon>Autographivirales</taxon>
        <taxon>Autonotataviridae</taxon>
        <taxon>Gujervirinae</taxon>
        <taxon>Pradovirus</taxon>
        <taxon>Pradovirus f30</taxon>
    </lineage>
</organism>
<dbReference type="GeneID" id="40066177"/>
<reference evidence="2 3" key="1">
    <citation type="journal article" date="2016" name="Genome Announc.">
        <title>Complete Genome Sequences of Lytic Bacteriophages of Xanthomonas arboricola pv. juglandis.</title>
        <authorList>
            <person name="Retamales J."/>
            <person name="Vasquez I."/>
            <person name="Santos L."/>
            <person name="Segovia C."/>
            <person name="Ayala M."/>
            <person name="Alvarado R."/>
            <person name="Nunez P."/>
            <person name="Santander J."/>
        </authorList>
    </citation>
    <scope>NUCLEOTIDE SEQUENCE [LARGE SCALE GENOMIC DNA]</scope>
</reference>
<name>A0A127AVP4_9CAUD</name>
<sequence length="294" mass="30902">MGSGVNTILQANNTTRVARANYRAAVAQTDNQNRSEVAKTGFADFMRTLKNNAQLDAAAKEYNSNMEALSEELRARQGAGLNSQLQLANARGALQAQAGAVGVGGSSADLMDSMVRLQAEMDQETQANAVSLLASRGASQTAQVMSRAWNGMDMSRSFGQFDFSQHIEPQAMKRRLGKLIGVAVATYFGGPQAGEAVADFAVGTWQADNGNFTGATQSFSNAAQGGIQAWQQGTQRNGQSWASTTFGYNDGTGAKVTQNKASTQLGNNYDNFSTTTSGLGWFDSGSGGNSGGAW</sequence>
<proteinExistence type="predicted"/>
<dbReference type="RefSeq" id="YP_009276304.1">
    <property type="nucleotide sequence ID" value="NC_030937.1"/>
</dbReference>
<evidence type="ECO:0000313" key="2">
    <source>
        <dbReference type="EMBL" id="AMM44725.1"/>
    </source>
</evidence>